<evidence type="ECO:0000313" key="6">
    <source>
        <dbReference type="Proteomes" id="UP000027361"/>
    </source>
</evidence>
<evidence type="ECO:0000256" key="4">
    <source>
        <dbReference type="SAM" id="MobiDB-lite"/>
    </source>
</evidence>
<evidence type="ECO:0000256" key="1">
    <source>
        <dbReference type="ARBA" id="ARBA00004275"/>
    </source>
</evidence>
<keyword evidence="6" id="KW-1185">Reference proteome</keyword>
<dbReference type="GO" id="GO:0004165">
    <property type="term" value="F:delta(3)-delta(2)-enoyl-CoA isomerase activity"/>
    <property type="evidence" value="ECO:0007669"/>
    <property type="project" value="UniProtKB-ARBA"/>
</dbReference>
<dbReference type="AlphaFoldDB" id="A0A066W0X2"/>
<gene>
    <name evidence="5" type="ORF">K437DRAFT_99718</name>
</gene>
<dbReference type="Gene3D" id="3.90.226.10">
    <property type="entry name" value="2-enoyl-CoA Hydratase, Chain A, domain 1"/>
    <property type="match status" value="1"/>
</dbReference>
<dbReference type="InterPro" id="IPR051053">
    <property type="entry name" value="ECH/Chromodomain_protein"/>
</dbReference>
<feature type="compositionally biased region" description="Low complexity" evidence="4">
    <location>
        <begin position="1"/>
        <end position="16"/>
    </location>
</feature>
<dbReference type="Pfam" id="PF00378">
    <property type="entry name" value="ECH_1"/>
    <property type="match status" value="1"/>
</dbReference>
<dbReference type="HOGENOM" id="CLU_009834_6_2_1"/>
<dbReference type="OrthoDB" id="448450at2759"/>
<dbReference type="PANTHER" id="PTHR43684">
    <property type="match status" value="1"/>
</dbReference>
<proteinExistence type="predicted"/>
<dbReference type="SUPFAM" id="SSF52096">
    <property type="entry name" value="ClpP/crotonase"/>
    <property type="match status" value="1"/>
</dbReference>
<feature type="region of interest" description="Disordered" evidence="4">
    <location>
        <begin position="89"/>
        <end position="109"/>
    </location>
</feature>
<evidence type="ECO:0000256" key="3">
    <source>
        <dbReference type="ARBA" id="ARBA00023235"/>
    </source>
</evidence>
<sequence length="319" mass="34900">MSARHPLPASSPLLAPTSKPISLSFPNPTGKPEHEGIIAVLTLDAPEKLNAMRYEDTVKFVDALQWIASQDKVVFTVITGKGRFFSAGADVNDPSRGTPSSAAPLEPGTAPHTLEVKKHVFSRFSTSNLAFASALHSHPKILIGALNGPAIGIFATLLGHCDLIYSFKEFWLSTPFMGLALVSEGAAALAFAKKMGLGRAQVALLEGKKMEAEDLRQCGFITHIFPTPPNTAEESKKHKHYTPPILDLVLSHLSQKFLPPILDPWSLLYTKELIRAANYDGWDLARTNMEEIKGAEQVFMSGRPQRQFERISQGGRHKL</sequence>
<comment type="caution">
    <text evidence="5">The sequence shown here is derived from an EMBL/GenBank/DDBJ whole genome shotgun (WGS) entry which is preliminary data.</text>
</comment>
<dbReference type="STRING" id="1037660.A0A066W0X2"/>
<evidence type="ECO:0000313" key="5">
    <source>
        <dbReference type="EMBL" id="KDN47341.1"/>
    </source>
</evidence>
<dbReference type="RefSeq" id="XP_013243830.1">
    <property type="nucleotide sequence ID" value="XM_013388376.1"/>
</dbReference>
<accession>A0A066W0X2</accession>
<evidence type="ECO:0000256" key="2">
    <source>
        <dbReference type="ARBA" id="ARBA00023140"/>
    </source>
</evidence>
<keyword evidence="3" id="KW-0413">Isomerase</keyword>
<dbReference type="GO" id="GO:0006635">
    <property type="term" value="P:fatty acid beta-oxidation"/>
    <property type="evidence" value="ECO:0007669"/>
    <property type="project" value="TreeGrafter"/>
</dbReference>
<comment type="subcellular location">
    <subcellularLocation>
        <location evidence="1">Peroxisome</location>
    </subcellularLocation>
</comment>
<reference evidence="5 6" key="1">
    <citation type="submission" date="2014-05" db="EMBL/GenBank/DDBJ databases">
        <title>Draft genome sequence of a rare smut relative, Tilletiaria anomala UBC 951.</title>
        <authorList>
            <consortium name="DOE Joint Genome Institute"/>
            <person name="Toome M."/>
            <person name="Kuo A."/>
            <person name="Henrissat B."/>
            <person name="Lipzen A."/>
            <person name="Tritt A."/>
            <person name="Yoshinaga Y."/>
            <person name="Zane M."/>
            <person name="Barry K."/>
            <person name="Grigoriev I.V."/>
            <person name="Spatafora J.W."/>
            <person name="Aimea M.C."/>
        </authorList>
    </citation>
    <scope>NUCLEOTIDE SEQUENCE [LARGE SCALE GENOMIC DNA]</scope>
    <source>
        <strain evidence="5 6">UBC 951</strain>
    </source>
</reference>
<dbReference type="InterPro" id="IPR029045">
    <property type="entry name" value="ClpP/crotonase-like_dom_sf"/>
</dbReference>
<dbReference type="GeneID" id="25268002"/>
<dbReference type="EMBL" id="JMSN01000030">
    <property type="protein sequence ID" value="KDN47341.1"/>
    <property type="molecule type" value="Genomic_DNA"/>
</dbReference>
<dbReference type="PANTHER" id="PTHR43684:SF1">
    <property type="entry name" value="ENOYL-COA DELTA ISOMERASE 2"/>
    <property type="match status" value="1"/>
</dbReference>
<dbReference type="OMA" id="VVWPKIR"/>
<organism evidence="5 6">
    <name type="scientific">Tilletiaria anomala (strain ATCC 24038 / CBS 436.72 / UBC 951)</name>
    <dbReference type="NCBI Taxonomy" id="1037660"/>
    <lineage>
        <taxon>Eukaryota</taxon>
        <taxon>Fungi</taxon>
        <taxon>Dikarya</taxon>
        <taxon>Basidiomycota</taxon>
        <taxon>Ustilaginomycotina</taxon>
        <taxon>Exobasidiomycetes</taxon>
        <taxon>Georgefischeriales</taxon>
        <taxon>Tilletiariaceae</taxon>
        <taxon>Tilletiaria</taxon>
    </lineage>
</organism>
<dbReference type="GO" id="GO:0005782">
    <property type="term" value="C:peroxisomal matrix"/>
    <property type="evidence" value="ECO:0007669"/>
    <property type="project" value="TreeGrafter"/>
</dbReference>
<dbReference type="InterPro" id="IPR001753">
    <property type="entry name" value="Enoyl-CoA_hydra/iso"/>
</dbReference>
<dbReference type="CDD" id="cd06558">
    <property type="entry name" value="crotonase-like"/>
    <property type="match status" value="1"/>
</dbReference>
<dbReference type="InParanoid" id="A0A066W0X2"/>
<name>A0A066W0X2_TILAU</name>
<dbReference type="Proteomes" id="UP000027361">
    <property type="component" value="Unassembled WGS sequence"/>
</dbReference>
<protein>
    <submittedName>
        <fullName evidence="5">ClpP/crotonase</fullName>
    </submittedName>
</protein>
<keyword evidence="2" id="KW-0576">Peroxisome</keyword>
<feature type="region of interest" description="Disordered" evidence="4">
    <location>
        <begin position="1"/>
        <end position="21"/>
    </location>
</feature>